<dbReference type="AlphaFoldDB" id="A0A6I8UAF0"/>
<dbReference type="PANTHER" id="PTHR12485">
    <property type="entry name" value="NADH-UBIQUINONE OXIDOREDUCTASE SUBUNIT B"/>
    <property type="match status" value="1"/>
</dbReference>
<dbReference type="InterPro" id="IPR009947">
    <property type="entry name" value="NDUA7"/>
</dbReference>
<evidence type="ECO:0000256" key="11">
    <source>
        <dbReference type="ARBA" id="ARBA00023128"/>
    </source>
</evidence>
<proteinExistence type="inferred from homology"/>
<gene>
    <name evidence="17" type="primary">ND-B14.5AL</name>
</gene>
<keyword evidence="7" id="KW-0679">Respiratory chain</keyword>
<evidence type="ECO:0000256" key="3">
    <source>
        <dbReference type="ARBA" id="ARBA00005482"/>
    </source>
</evidence>
<reference evidence="17" key="1">
    <citation type="submission" date="2025-08" db="UniProtKB">
        <authorList>
            <consortium name="RefSeq"/>
        </authorList>
    </citation>
    <scope>IDENTIFICATION</scope>
    <source>
        <strain evidence="17">MV-25-SWS-2005</strain>
        <tissue evidence="17">Whole body</tissue>
    </source>
</reference>
<dbReference type="GO" id="GO:0006120">
    <property type="term" value="P:mitochondrial electron transport, NADH to ubiquinone"/>
    <property type="evidence" value="ECO:0007669"/>
    <property type="project" value="TreeGrafter"/>
</dbReference>
<keyword evidence="16" id="KW-1185">Reference proteome</keyword>
<comment type="subcellular location">
    <subcellularLocation>
        <location evidence="2">Mitochondrion inner membrane</location>
        <topology evidence="2">Peripheral membrane protein</topology>
        <orientation evidence="2">Matrix side</orientation>
    </subcellularLocation>
</comment>
<protein>
    <recommendedName>
        <fullName evidence="5">NADH dehydrogenase [ubiquinone] 1 alpha subcomplex subunit 7</fullName>
    </recommendedName>
    <alternativeName>
        <fullName evidence="14">Complex I-B14.5a</fullName>
    </alternativeName>
    <alternativeName>
        <fullName evidence="13">NADH-ubiquinone oxidoreductase subunit B14.5a</fullName>
    </alternativeName>
</protein>
<dbReference type="Pfam" id="PF07347">
    <property type="entry name" value="CI-B14_5a"/>
    <property type="match status" value="1"/>
</dbReference>
<feature type="region of interest" description="Disordered" evidence="15">
    <location>
        <begin position="90"/>
        <end position="160"/>
    </location>
</feature>
<evidence type="ECO:0000256" key="10">
    <source>
        <dbReference type="ARBA" id="ARBA00022990"/>
    </source>
</evidence>
<evidence type="ECO:0000256" key="9">
    <source>
        <dbReference type="ARBA" id="ARBA00022982"/>
    </source>
</evidence>
<name>A0A6I8UAF0_DROPS</name>
<evidence type="ECO:0000256" key="4">
    <source>
        <dbReference type="ARBA" id="ARBA00011533"/>
    </source>
</evidence>
<keyword evidence="11" id="KW-0496">Mitochondrion</keyword>
<keyword evidence="10" id="KW-0007">Acetylation</keyword>
<evidence type="ECO:0000256" key="13">
    <source>
        <dbReference type="ARBA" id="ARBA00030360"/>
    </source>
</evidence>
<dbReference type="RefSeq" id="XP_001352391.3">
    <property type="nucleotide sequence ID" value="XM_001352355.4"/>
</dbReference>
<evidence type="ECO:0000256" key="2">
    <source>
        <dbReference type="ARBA" id="ARBA00004443"/>
    </source>
</evidence>
<keyword evidence="8" id="KW-0999">Mitochondrion inner membrane</keyword>
<evidence type="ECO:0000256" key="6">
    <source>
        <dbReference type="ARBA" id="ARBA00022448"/>
    </source>
</evidence>
<organism evidence="16 17">
    <name type="scientific">Drosophila pseudoobscura pseudoobscura</name>
    <name type="common">Fruit fly</name>
    <dbReference type="NCBI Taxonomy" id="46245"/>
    <lineage>
        <taxon>Eukaryota</taxon>
        <taxon>Metazoa</taxon>
        <taxon>Ecdysozoa</taxon>
        <taxon>Arthropoda</taxon>
        <taxon>Hexapoda</taxon>
        <taxon>Insecta</taxon>
        <taxon>Pterygota</taxon>
        <taxon>Neoptera</taxon>
        <taxon>Endopterygota</taxon>
        <taxon>Diptera</taxon>
        <taxon>Brachycera</taxon>
        <taxon>Muscomorpha</taxon>
        <taxon>Ephydroidea</taxon>
        <taxon>Drosophilidae</taxon>
        <taxon>Drosophila</taxon>
        <taxon>Sophophora</taxon>
    </lineage>
</organism>
<evidence type="ECO:0000256" key="12">
    <source>
        <dbReference type="ARBA" id="ARBA00023136"/>
    </source>
</evidence>
<evidence type="ECO:0000256" key="1">
    <source>
        <dbReference type="ARBA" id="ARBA00003195"/>
    </source>
</evidence>
<feature type="compositionally biased region" description="Pro residues" evidence="15">
    <location>
        <begin position="108"/>
        <end position="128"/>
    </location>
</feature>
<keyword evidence="6" id="KW-0813">Transport</keyword>
<sequence length="160" mass="17236">MPPSPKHRDVAQFLSKIRDFLLGRRHKTAHRFADTMSPRTQPQPDIPSGPFRRLFGNYYYTRDARSGVKPTIDVVQQRKDMLAAKAKAKAAAKAAAEAPKVAPAQPGGKPPPPTPTPTPPPPKPPSPPKAGGDSDSGFKTPPSPGKKHAWDGSANYRNSC</sequence>
<evidence type="ECO:0000256" key="15">
    <source>
        <dbReference type="SAM" id="MobiDB-lite"/>
    </source>
</evidence>
<comment type="function">
    <text evidence="1">Accessory subunit of the mitochondrial membrane respiratory chain NADH dehydrogenase (Complex I), that is believed not to be involved in catalysis. Complex I functions in the transfer of electrons from NADH to the respiratory chain. The immediate electron acceptor for the enzyme is believed to be ubiquinone.</text>
</comment>
<evidence type="ECO:0000313" key="16">
    <source>
        <dbReference type="Proteomes" id="UP000001819"/>
    </source>
</evidence>
<dbReference type="KEGG" id="dpo:4811918"/>
<evidence type="ECO:0000256" key="8">
    <source>
        <dbReference type="ARBA" id="ARBA00022792"/>
    </source>
</evidence>
<evidence type="ECO:0000256" key="14">
    <source>
        <dbReference type="ARBA" id="ARBA00033401"/>
    </source>
</evidence>
<dbReference type="Proteomes" id="UP000001819">
    <property type="component" value="Chromosome X"/>
</dbReference>
<evidence type="ECO:0000313" key="17">
    <source>
        <dbReference type="RefSeq" id="XP_001352391.3"/>
    </source>
</evidence>
<evidence type="ECO:0000256" key="7">
    <source>
        <dbReference type="ARBA" id="ARBA00022660"/>
    </source>
</evidence>
<dbReference type="FunCoup" id="A0A6I8UAF0">
    <property type="interactions" value="169"/>
</dbReference>
<dbReference type="PANTHER" id="PTHR12485:SF1">
    <property type="entry name" value="NADH DEHYDROGENASE [UBIQUINONE] 1 ALPHA SUBCOMPLEX SUBUNIT 7"/>
    <property type="match status" value="1"/>
</dbReference>
<feature type="compositionally biased region" description="Low complexity" evidence="15">
    <location>
        <begin position="90"/>
        <end position="107"/>
    </location>
</feature>
<comment type="similarity">
    <text evidence="3">Belongs to the complex I NDUFA7 subunit family.</text>
</comment>
<keyword evidence="9" id="KW-0249">Electron transport</keyword>
<accession>A0A6I8UAF0</accession>
<dbReference type="GO" id="GO:0005743">
    <property type="term" value="C:mitochondrial inner membrane"/>
    <property type="evidence" value="ECO:0007669"/>
    <property type="project" value="UniProtKB-SubCell"/>
</dbReference>
<dbReference type="InParanoid" id="A0A6I8UAF0"/>
<keyword evidence="12" id="KW-0472">Membrane</keyword>
<evidence type="ECO:0000256" key="5">
    <source>
        <dbReference type="ARBA" id="ARBA00016383"/>
    </source>
</evidence>
<comment type="subunit">
    <text evidence="4">Complex I is composed of 45 different subunits.</text>
</comment>